<evidence type="ECO:0000256" key="8">
    <source>
        <dbReference type="ARBA" id="ARBA00023242"/>
    </source>
</evidence>
<dbReference type="GO" id="GO:0032204">
    <property type="term" value="P:regulation of telomere maintenance"/>
    <property type="evidence" value="ECO:0007669"/>
    <property type="project" value="TreeGrafter"/>
</dbReference>
<dbReference type="InterPro" id="IPR027417">
    <property type="entry name" value="P-loop_NTPase"/>
</dbReference>
<evidence type="ECO:0000256" key="10">
    <source>
        <dbReference type="ARBA" id="ARBA00065932"/>
    </source>
</evidence>
<dbReference type="Pfam" id="PF13671">
    <property type="entry name" value="AAA_33"/>
    <property type="match status" value="1"/>
</dbReference>
<evidence type="ECO:0000256" key="7">
    <source>
        <dbReference type="ARBA" id="ARBA00023163"/>
    </source>
</evidence>
<keyword evidence="5" id="KW-0832">Ubl conjugation</keyword>
<dbReference type="PANTHER" id="PTHR13413:SF0">
    <property type="entry name" value="YLP MOTIF-CONTAINING PROTEIN 1"/>
    <property type="match status" value="1"/>
</dbReference>
<reference evidence="14" key="2">
    <citation type="submission" date="2023-05" db="EMBL/GenBank/DDBJ databases">
        <authorList>
            <person name="Fouks B."/>
        </authorList>
    </citation>
    <scope>NUCLEOTIDE SEQUENCE</scope>
    <source>
        <strain evidence="14">Stay&amp;Tobe</strain>
        <tissue evidence="14">Testes</tissue>
    </source>
</reference>
<gene>
    <name evidence="14" type="ORF">L9F63_001105</name>
</gene>
<proteinExistence type="predicted"/>
<evidence type="ECO:0000256" key="4">
    <source>
        <dbReference type="ARBA" id="ARBA00022499"/>
    </source>
</evidence>
<dbReference type="SUPFAM" id="SSF52540">
    <property type="entry name" value="P-loop containing nucleoside triphosphate hydrolases"/>
    <property type="match status" value="1"/>
</dbReference>
<name>A0AAD8AL66_DIPPU</name>
<evidence type="ECO:0000256" key="6">
    <source>
        <dbReference type="ARBA" id="ARBA00023015"/>
    </source>
</evidence>
<dbReference type="EMBL" id="JASPKZ010000050">
    <property type="protein sequence ID" value="KAJ9600750.1"/>
    <property type="molecule type" value="Genomic_DNA"/>
</dbReference>
<evidence type="ECO:0000313" key="14">
    <source>
        <dbReference type="EMBL" id="KAJ9600750.1"/>
    </source>
</evidence>
<feature type="non-terminal residue" evidence="14">
    <location>
        <position position="1"/>
    </location>
</feature>
<dbReference type="AlphaFoldDB" id="A0AAD8AL66"/>
<comment type="function">
    <text evidence="9">Plays a role in the reduction of telomerase activity during differentiation of embryonic stem cells by binding to the core promoter of TERT and controlling its down-regulation.</text>
</comment>
<feature type="non-terminal residue" evidence="14">
    <location>
        <position position="446"/>
    </location>
</feature>
<evidence type="ECO:0000256" key="5">
    <source>
        <dbReference type="ARBA" id="ARBA00022843"/>
    </source>
</evidence>
<keyword evidence="4" id="KW-1017">Isopeptide bond</keyword>
<evidence type="ECO:0000256" key="11">
    <source>
        <dbReference type="ARBA" id="ARBA00068971"/>
    </source>
</evidence>
<dbReference type="InterPro" id="IPR026314">
    <property type="entry name" value="YLP_motif_con_p1"/>
</dbReference>
<keyword evidence="3" id="KW-0678">Repressor</keyword>
<evidence type="ECO:0000256" key="1">
    <source>
        <dbReference type="ARBA" id="ARBA00004324"/>
    </source>
</evidence>
<reference evidence="14" key="1">
    <citation type="journal article" date="2023" name="IScience">
        <title>Live-bearing cockroach genome reveals convergent evolutionary mechanisms linked to viviparity in insects and beyond.</title>
        <authorList>
            <person name="Fouks B."/>
            <person name="Harrison M.C."/>
            <person name="Mikhailova A.A."/>
            <person name="Marchal E."/>
            <person name="English S."/>
            <person name="Carruthers M."/>
            <person name="Jennings E.C."/>
            <person name="Chiamaka E.L."/>
            <person name="Frigard R.A."/>
            <person name="Pippel M."/>
            <person name="Attardo G.M."/>
            <person name="Benoit J.B."/>
            <person name="Bornberg-Bauer E."/>
            <person name="Tobe S.S."/>
        </authorList>
    </citation>
    <scope>NUCLEOTIDE SEQUENCE</scope>
    <source>
        <strain evidence="14">Stay&amp;Tobe</strain>
    </source>
</reference>
<feature type="compositionally biased region" description="Acidic residues" evidence="13">
    <location>
        <begin position="408"/>
        <end position="417"/>
    </location>
</feature>
<keyword evidence="15" id="KW-1185">Reference proteome</keyword>
<comment type="subcellular location">
    <subcellularLocation>
        <location evidence="1">Nucleus speckle</location>
    </subcellularLocation>
</comment>
<protein>
    <recommendedName>
        <fullName evidence="11">YLP motif-containing protein 1</fullName>
    </recommendedName>
    <alternativeName>
        <fullName evidence="12">Nuclear protein ZAP3</fullName>
    </alternativeName>
</protein>
<evidence type="ECO:0000256" key="12">
    <source>
        <dbReference type="ARBA" id="ARBA00083294"/>
    </source>
</evidence>
<feature type="compositionally biased region" description="Basic and acidic residues" evidence="13">
    <location>
        <begin position="418"/>
        <end position="429"/>
    </location>
</feature>
<sequence>TAVSATIITIVTCFHDSFFSFAALQYRRPIVTIKYEIQITANGTEKEMDLPESHLQEVLKLQTNLLSSITYQALVRGSKDPGFVEPVQTFDYGHGTSTRRGDNPPEIYSCDNNCKLPDETSIMFSNRRIGQTKITEVVLSLRILGNSLPILRKCQLSCMTALRHDTNPLSNFQSPIQKNNNHGELPPPPDAPPPPSFTSPVPSVESTVRAVLVEDLLCPPGRTTRPARLVILLRGPPGSGKTFVAKLIKDKEVDMGGSAPRILALDDYFMIEVEKEEKDPETGRKVITKVMEYEYEAAMEKHYRNSLLKAFRKTVNDGYFPFIIVDCVNHQVKHFEEMWSYAKQKGFQVYVCEMDMDVGICTKRNIHNRTEEDIADIIKNWEDTPRHYLRVDVRSLLQSVAITEVEMEDTVPEEDKDVEMKIDDGKGEDSQDGDEVEYNLLNFKAP</sequence>
<feature type="region of interest" description="Disordered" evidence="13">
    <location>
        <begin position="169"/>
        <end position="202"/>
    </location>
</feature>
<organism evidence="14 15">
    <name type="scientific">Diploptera punctata</name>
    <name type="common">Pacific beetle cockroach</name>
    <dbReference type="NCBI Taxonomy" id="6984"/>
    <lineage>
        <taxon>Eukaryota</taxon>
        <taxon>Metazoa</taxon>
        <taxon>Ecdysozoa</taxon>
        <taxon>Arthropoda</taxon>
        <taxon>Hexapoda</taxon>
        <taxon>Insecta</taxon>
        <taxon>Pterygota</taxon>
        <taxon>Neoptera</taxon>
        <taxon>Polyneoptera</taxon>
        <taxon>Dictyoptera</taxon>
        <taxon>Blattodea</taxon>
        <taxon>Blaberoidea</taxon>
        <taxon>Blaberidae</taxon>
        <taxon>Diplopterinae</taxon>
        <taxon>Diploptera</taxon>
    </lineage>
</organism>
<keyword evidence="7" id="KW-0804">Transcription</keyword>
<comment type="subunit">
    <text evidence="10">Interacts with PPP1CA and NCOA5. Forms a complex with ILF2, ILF3, KHDRBS1, RBMX, NCOA5 and PPP1CA.</text>
</comment>
<keyword evidence="2" id="KW-0488">Methylation</keyword>
<feature type="region of interest" description="Disordered" evidence="13">
    <location>
        <begin position="408"/>
        <end position="438"/>
    </location>
</feature>
<dbReference type="Gene3D" id="3.40.50.300">
    <property type="entry name" value="P-loop containing nucleotide triphosphate hydrolases"/>
    <property type="match status" value="1"/>
</dbReference>
<comment type="caution">
    <text evidence="14">The sequence shown here is derived from an EMBL/GenBank/DDBJ whole genome shotgun (WGS) entry which is preliminary data.</text>
</comment>
<keyword evidence="6" id="KW-0805">Transcription regulation</keyword>
<evidence type="ECO:0000313" key="15">
    <source>
        <dbReference type="Proteomes" id="UP001233999"/>
    </source>
</evidence>
<dbReference type="Proteomes" id="UP001233999">
    <property type="component" value="Unassembled WGS sequence"/>
</dbReference>
<dbReference type="GO" id="GO:0016607">
    <property type="term" value="C:nuclear speck"/>
    <property type="evidence" value="ECO:0007669"/>
    <property type="project" value="UniProtKB-SubCell"/>
</dbReference>
<feature type="compositionally biased region" description="Polar residues" evidence="13">
    <location>
        <begin position="169"/>
        <end position="182"/>
    </location>
</feature>
<evidence type="ECO:0000256" key="3">
    <source>
        <dbReference type="ARBA" id="ARBA00022491"/>
    </source>
</evidence>
<feature type="compositionally biased region" description="Pro residues" evidence="13">
    <location>
        <begin position="185"/>
        <end position="197"/>
    </location>
</feature>
<evidence type="ECO:0000256" key="2">
    <source>
        <dbReference type="ARBA" id="ARBA00022481"/>
    </source>
</evidence>
<evidence type="ECO:0000256" key="9">
    <source>
        <dbReference type="ARBA" id="ARBA00058677"/>
    </source>
</evidence>
<dbReference type="PANTHER" id="PTHR13413">
    <property type="entry name" value="YLP MOTIF CONTAINING PROTEIN NUCLEAR PROTEIN ZAP"/>
    <property type="match status" value="1"/>
</dbReference>
<dbReference type="FunFam" id="3.40.50.300:FF:000399">
    <property type="entry name" value="YLP motif containing 1"/>
    <property type="match status" value="1"/>
</dbReference>
<keyword evidence="8" id="KW-0539">Nucleus</keyword>
<accession>A0AAD8AL66</accession>
<evidence type="ECO:0000256" key="13">
    <source>
        <dbReference type="SAM" id="MobiDB-lite"/>
    </source>
</evidence>